<comment type="similarity">
    <text evidence="1">Belongs to the peptidase S8 family.</text>
</comment>
<keyword evidence="7" id="KW-1185">Reference proteome</keyword>
<evidence type="ECO:0000256" key="2">
    <source>
        <dbReference type="ARBA" id="ARBA00022670"/>
    </source>
</evidence>
<reference evidence="6" key="1">
    <citation type="journal article" date="2014" name="Int. J. Syst. Evol. Microbiol.">
        <title>Complete genome sequence of Corynebacterium casei LMG S-19264T (=DSM 44701T), isolated from a smear-ripened cheese.</title>
        <authorList>
            <consortium name="US DOE Joint Genome Institute (JGI-PGF)"/>
            <person name="Walter F."/>
            <person name="Albersmeier A."/>
            <person name="Kalinowski J."/>
            <person name="Ruckert C."/>
        </authorList>
    </citation>
    <scope>NUCLEOTIDE SEQUENCE</scope>
    <source>
        <strain evidence="6">CGMCC 1.3617</strain>
    </source>
</reference>
<evidence type="ECO:0000313" key="7">
    <source>
        <dbReference type="Proteomes" id="UP000661507"/>
    </source>
</evidence>
<feature type="domain" description="Peptidase S8/S53" evidence="5">
    <location>
        <begin position="206"/>
        <end position="461"/>
    </location>
</feature>
<evidence type="ECO:0000313" key="6">
    <source>
        <dbReference type="EMBL" id="GGJ41068.1"/>
    </source>
</evidence>
<evidence type="ECO:0000256" key="3">
    <source>
        <dbReference type="ARBA" id="ARBA00022801"/>
    </source>
</evidence>
<dbReference type="RefSeq" id="WP_188973083.1">
    <property type="nucleotide sequence ID" value="NZ_BMKW01000020.1"/>
</dbReference>
<evidence type="ECO:0000256" key="4">
    <source>
        <dbReference type="ARBA" id="ARBA00022825"/>
    </source>
</evidence>
<sequence>MSGSGTSHGRAQVIVELPNEPEMRQAFLDENTDLIARRMNGMTSLVISKDQVVGLPAFRIGRVTLPSAAQQPPEPGVERPSDAAIQAALAGLICVVEIPAERTSGYMTSLRDAGLRVGAQAAFEAFDHWVPNGDRPGTFHTRPAAEALIRADATRSRNLLGQGVNLVVVDEGFSLAALRRRAAQVVNYIDGWGTYPPNAAPNLPGQAAPDGHGTMVALNAISLAPQARLWDAPVRPPRINDVVPFADYAAAALIWIEAEIRLWLGFAFPGPWVFCHPWGIYDRRLEVPADSYTGDPNHILNLLFRVLDNDRDQVFAAGNGGQFAPHPRCGPGDIGPGQSILGGNSSPHILTIGAARADGIWIGYSSQGPGQPGFATAPGSVVEKPDLCAPSHFCEPTDAAWISSGTSAACGVAAGAVAALRSQGSPLRSMPPHALRKRLRDRARQPPTMAQTPYDLRFGYGILDLDAALR</sequence>
<organism evidence="6 7">
    <name type="scientific">Neoroseomonas lacus</name>
    <dbReference type="NCBI Taxonomy" id="287609"/>
    <lineage>
        <taxon>Bacteria</taxon>
        <taxon>Pseudomonadati</taxon>
        <taxon>Pseudomonadota</taxon>
        <taxon>Alphaproteobacteria</taxon>
        <taxon>Acetobacterales</taxon>
        <taxon>Acetobacteraceae</taxon>
        <taxon>Neoroseomonas</taxon>
    </lineage>
</organism>
<dbReference type="InterPro" id="IPR000209">
    <property type="entry name" value="Peptidase_S8/S53_dom"/>
</dbReference>
<dbReference type="InterPro" id="IPR050131">
    <property type="entry name" value="Peptidase_S8_subtilisin-like"/>
</dbReference>
<dbReference type="InterPro" id="IPR036852">
    <property type="entry name" value="Peptidase_S8/S53_dom_sf"/>
</dbReference>
<reference evidence="6" key="2">
    <citation type="submission" date="2020-09" db="EMBL/GenBank/DDBJ databases">
        <authorList>
            <person name="Sun Q."/>
            <person name="Zhou Y."/>
        </authorList>
    </citation>
    <scope>NUCLEOTIDE SEQUENCE</scope>
    <source>
        <strain evidence="6">CGMCC 1.3617</strain>
    </source>
</reference>
<evidence type="ECO:0000256" key="1">
    <source>
        <dbReference type="ARBA" id="ARBA00011073"/>
    </source>
</evidence>
<keyword evidence="4" id="KW-0720">Serine protease</keyword>
<dbReference type="AlphaFoldDB" id="A0A917L228"/>
<name>A0A917L228_9PROT</name>
<accession>A0A917L228</accession>
<dbReference type="GO" id="GO:0006508">
    <property type="term" value="P:proteolysis"/>
    <property type="evidence" value="ECO:0007669"/>
    <property type="project" value="UniProtKB-KW"/>
</dbReference>
<dbReference type="Pfam" id="PF00082">
    <property type="entry name" value="Peptidase_S8"/>
    <property type="match status" value="1"/>
</dbReference>
<dbReference type="Gene3D" id="3.40.50.200">
    <property type="entry name" value="Peptidase S8/S53 domain"/>
    <property type="match status" value="1"/>
</dbReference>
<gene>
    <name evidence="6" type="ORF">GCM10011320_55870</name>
</gene>
<dbReference type="PANTHER" id="PTHR43806:SF11">
    <property type="entry name" value="CEREVISIN-RELATED"/>
    <property type="match status" value="1"/>
</dbReference>
<evidence type="ECO:0000259" key="5">
    <source>
        <dbReference type="Pfam" id="PF00082"/>
    </source>
</evidence>
<comment type="caution">
    <text evidence="6">The sequence shown here is derived from an EMBL/GenBank/DDBJ whole genome shotgun (WGS) entry which is preliminary data.</text>
</comment>
<dbReference type="SUPFAM" id="SSF52743">
    <property type="entry name" value="Subtilisin-like"/>
    <property type="match status" value="1"/>
</dbReference>
<protein>
    <recommendedName>
        <fullName evidence="5">Peptidase S8/S53 domain-containing protein</fullName>
    </recommendedName>
</protein>
<dbReference type="Proteomes" id="UP000661507">
    <property type="component" value="Unassembled WGS sequence"/>
</dbReference>
<keyword evidence="2" id="KW-0645">Protease</keyword>
<dbReference type="GO" id="GO:0004252">
    <property type="term" value="F:serine-type endopeptidase activity"/>
    <property type="evidence" value="ECO:0007669"/>
    <property type="project" value="InterPro"/>
</dbReference>
<dbReference type="EMBL" id="BMKW01000020">
    <property type="protein sequence ID" value="GGJ41068.1"/>
    <property type="molecule type" value="Genomic_DNA"/>
</dbReference>
<proteinExistence type="inferred from homology"/>
<dbReference type="PANTHER" id="PTHR43806">
    <property type="entry name" value="PEPTIDASE S8"/>
    <property type="match status" value="1"/>
</dbReference>
<keyword evidence="3" id="KW-0378">Hydrolase</keyword>